<organism evidence="1 2">
    <name type="scientific">Suillus plorans</name>
    <dbReference type="NCBI Taxonomy" id="116603"/>
    <lineage>
        <taxon>Eukaryota</taxon>
        <taxon>Fungi</taxon>
        <taxon>Dikarya</taxon>
        <taxon>Basidiomycota</taxon>
        <taxon>Agaricomycotina</taxon>
        <taxon>Agaricomycetes</taxon>
        <taxon>Agaricomycetidae</taxon>
        <taxon>Boletales</taxon>
        <taxon>Suillineae</taxon>
        <taxon>Suillaceae</taxon>
        <taxon>Suillus</taxon>
    </lineage>
</organism>
<dbReference type="GeneID" id="64590567"/>
<gene>
    <name evidence="1" type="ORF">HD556DRAFT_1220926</name>
</gene>
<reference evidence="1" key="1">
    <citation type="journal article" date="2020" name="New Phytol.">
        <title>Comparative genomics reveals dynamic genome evolution in host specialist ectomycorrhizal fungi.</title>
        <authorList>
            <person name="Lofgren L.A."/>
            <person name="Nguyen N.H."/>
            <person name="Vilgalys R."/>
            <person name="Ruytinx J."/>
            <person name="Liao H.L."/>
            <person name="Branco S."/>
            <person name="Kuo A."/>
            <person name="LaButti K."/>
            <person name="Lipzen A."/>
            <person name="Andreopoulos W."/>
            <person name="Pangilinan J."/>
            <person name="Riley R."/>
            <person name="Hundley H."/>
            <person name="Na H."/>
            <person name="Barry K."/>
            <person name="Grigoriev I.V."/>
            <person name="Stajich J.E."/>
            <person name="Kennedy P.G."/>
        </authorList>
    </citation>
    <scope>NUCLEOTIDE SEQUENCE</scope>
    <source>
        <strain evidence="1">S12</strain>
    </source>
</reference>
<dbReference type="Proteomes" id="UP000719766">
    <property type="component" value="Unassembled WGS sequence"/>
</dbReference>
<dbReference type="OrthoDB" id="3004525at2759"/>
<keyword evidence="2" id="KW-1185">Reference proteome</keyword>
<feature type="non-terminal residue" evidence="1">
    <location>
        <position position="1"/>
    </location>
</feature>
<feature type="non-terminal residue" evidence="1">
    <location>
        <position position="70"/>
    </location>
</feature>
<protein>
    <submittedName>
        <fullName evidence="1">Uncharacterized protein</fullName>
    </submittedName>
</protein>
<dbReference type="AlphaFoldDB" id="A0A9P7J013"/>
<evidence type="ECO:0000313" key="1">
    <source>
        <dbReference type="EMBL" id="KAG1797835.1"/>
    </source>
</evidence>
<comment type="caution">
    <text evidence="1">The sequence shown here is derived from an EMBL/GenBank/DDBJ whole genome shotgun (WGS) entry which is preliminary data.</text>
</comment>
<dbReference type="EMBL" id="JABBWE010000015">
    <property type="protein sequence ID" value="KAG1797835.1"/>
    <property type="molecule type" value="Genomic_DNA"/>
</dbReference>
<accession>A0A9P7J013</accession>
<proteinExistence type="predicted"/>
<dbReference type="RefSeq" id="XP_041162788.1">
    <property type="nucleotide sequence ID" value="XM_041296803.1"/>
</dbReference>
<name>A0A9P7J013_9AGAM</name>
<sequence>CEDCGGEEGFIRCLSCSGEHSWCSSCAVRAHQHNPFHNLQLWNGKFYQSTTLRDHRYIMHLGHGGNPCPN</sequence>
<evidence type="ECO:0000313" key="2">
    <source>
        <dbReference type="Proteomes" id="UP000719766"/>
    </source>
</evidence>